<comment type="caution">
    <text evidence="2">The sequence shown here is derived from an EMBL/GenBank/DDBJ whole genome shotgun (WGS) entry which is preliminary data.</text>
</comment>
<reference evidence="2 3" key="1">
    <citation type="submission" date="2016-02" db="EMBL/GenBank/DDBJ databases">
        <title>Genome analysis of coral dinoflagellate symbionts highlights evolutionary adaptations to a symbiotic lifestyle.</title>
        <authorList>
            <person name="Aranda M."/>
            <person name="Li Y."/>
            <person name="Liew Y.J."/>
            <person name="Baumgarten S."/>
            <person name="Simakov O."/>
            <person name="Wilson M."/>
            <person name="Piel J."/>
            <person name="Ashoor H."/>
            <person name="Bougouffa S."/>
            <person name="Bajic V.B."/>
            <person name="Ryu T."/>
            <person name="Ravasi T."/>
            <person name="Bayer T."/>
            <person name="Micklem G."/>
            <person name="Kim H."/>
            <person name="Bhak J."/>
            <person name="Lajeunesse T.C."/>
            <person name="Voolstra C.R."/>
        </authorList>
    </citation>
    <scope>NUCLEOTIDE SEQUENCE [LARGE SCALE GENOMIC DNA]</scope>
    <source>
        <strain evidence="2 3">CCMP2467</strain>
    </source>
</reference>
<name>A0A1Q9CQ25_SYMMI</name>
<evidence type="ECO:0000313" key="3">
    <source>
        <dbReference type="Proteomes" id="UP000186817"/>
    </source>
</evidence>
<dbReference type="PANTHER" id="PTHR12821:SF0">
    <property type="entry name" value="BYSTIN"/>
    <property type="match status" value="1"/>
</dbReference>
<dbReference type="GO" id="GO:0005730">
    <property type="term" value="C:nucleolus"/>
    <property type="evidence" value="ECO:0007669"/>
    <property type="project" value="TreeGrafter"/>
</dbReference>
<dbReference type="InterPro" id="IPR007955">
    <property type="entry name" value="Bystin"/>
</dbReference>
<dbReference type="Pfam" id="PF05291">
    <property type="entry name" value="Bystin"/>
    <property type="match status" value="1"/>
</dbReference>
<dbReference type="GO" id="GO:0006364">
    <property type="term" value="P:rRNA processing"/>
    <property type="evidence" value="ECO:0007669"/>
    <property type="project" value="TreeGrafter"/>
</dbReference>
<sequence>MSSLCLRMSSQGINAAQNDPNAILVETAEPFCFIVFRETKDEATRRWVMKGAGQQRRKSANYLNRQITDHILAFEWNGEGEKWIWKLSNESIAFMGILRVPMNDPMRVPPPKVLLIGGVAMGHTLVPLVQRYSGILLPMAAESCTLREAVIMGSVLAKASVPVMHVAASIVRLCTMTPWYGTTAILLAAQLNKKYALPLKVIECLVAHFCAFAGEDKTLPLVWHRALLIFVQRYKFDLSADQKRRIKELLRVHLHESVGPEIRRELAAKQEEMASGDMEIG</sequence>
<dbReference type="Proteomes" id="UP000186817">
    <property type="component" value="Unassembled WGS sequence"/>
</dbReference>
<accession>A0A1Q9CQ25</accession>
<gene>
    <name evidence="2" type="primary">bysl</name>
    <name evidence="2" type="ORF">AK812_SmicGene34039</name>
</gene>
<evidence type="ECO:0000313" key="2">
    <source>
        <dbReference type="EMBL" id="OLP85029.1"/>
    </source>
</evidence>
<dbReference type="GO" id="GO:0030688">
    <property type="term" value="C:preribosome, small subunit precursor"/>
    <property type="evidence" value="ECO:0007669"/>
    <property type="project" value="TreeGrafter"/>
</dbReference>
<dbReference type="OrthoDB" id="2192561at2759"/>
<dbReference type="GO" id="GO:0030515">
    <property type="term" value="F:snoRNA binding"/>
    <property type="evidence" value="ECO:0007669"/>
    <property type="project" value="TreeGrafter"/>
</dbReference>
<keyword evidence="3" id="KW-1185">Reference proteome</keyword>
<dbReference type="EMBL" id="LSRX01000999">
    <property type="protein sequence ID" value="OLP85029.1"/>
    <property type="molecule type" value="Genomic_DNA"/>
</dbReference>
<organism evidence="2 3">
    <name type="scientific">Symbiodinium microadriaticum</name>
    <name type="common">Dinoflagellate</name>
    <name type="synonym">Zooxanthella microadriatica</name>
    <dbReference type="NCBI Taxonomy" id="2951"/>
    <lineage>
        <taxon>Eukaryota</taxon>
        <taxon>Sar</taxon>
        <taxon>Alveolata</taxon>
        <taxon>Dinophyceae</taxon>
        <taxon>Suessiales</taxon>
        <taxon>Symbiodiniaceae</taxon>
        <taxon>Symbiodinium</taxon>
    </lineage>
</organism>
<dbReference type="GO" id="GO:0005737">
    <property type="term" value="C:cytoplasm"/>
    <property type="evidence" value="ECO:0007669"/>
    <property type="project" value="TreeGrafter"/>
</dbReference>
<dbReference type="AlphaFoldDB" id="A0A1Q9CQ25"/>
<protein>
    <submittedName>
        <fullName evidence="2">Bystin</fullName>
    </submittedName>
</protein>
<evidence type="ECO:0000256" key="1">
    <source>
        <dbReference type="ARBA" id="ARBA00007114"/>
    </source>
</evidence>
<proteinExistence type="inferred from homology"/>
<comment type="similarity">
    <text evidence="1">Belongs to the bystin family.</text>
</comment>
<dbReference type="PANTHER" id="PTHR12821">
    <property type="entry name" value="BYSTIN"/>
    <property type="match status" value="1"/>
</dbReference>